<evidence type="ECO:0000313" key="15">
    <source>
        <dbReference type="EMBL" id="MDC7138563.1"/>
    </source>
</evidence>
<evidence type="ECO:0000256" key="2">
    <source>
        <dbReference type="ARBA" id="ARBA00022448"/>
    </source>
</evidence>
<evidence type="ECO:0000256" key="5">
    <source>
        <dbReference type="ARBA" id="ARBA00022729"/>
    </source>
</evidence>
<keyword evidence="6 11" id="KW-0798">TonB box</keyword>
<evidence type="ECO:0000256" key="7">
    <source>
        <dbReference type="ARBA" id="ARBA00023136"/>
    </source>
</evidence>
<comment type="caution">
    <text evidence="15">The sequence shown here is derived from an EMBL/GenBank/DDBJ whole genome shotgun (WGS) entry which is preliminary data.</text>
</comment>
<feature type="domain" description="TonB-dependent receptor plug" evidence="14">
    <location>
        <begin position="71"/>
        <end position="168"/>
    </location>
</feature>
<dbReference type="EMBL" id="JAQPYS010000118">
    <property type="protein sequence ID" value="MDC7138563.1"/>
    <property type="molecule type" value="Genomic_DNA"/>
</dbReference>
<dbReference type="Pfam" id="PF00593">
    <property type="entry name" value="TonB_dep_Rec_b-barrel"/>
    <property type="match status" value="1"/>
</dbReference>
<dbReference type="Gene3D" id="2.40.170.20">
    <property type="entry name" value="TonB-dependent receptor, beta-barrel domain"/>
    <property type="match status" value="1"/>
</dbReference>
<reference evidence="15 16" key="1">
    <citation type="submission" date="2023-01" db="EMBL/GenBank/DDBJ databases">
        <title>Exploring GABA producing Bacteroides strains toward improving mental health.</title>
        <authorList>
            <person name="Yousuf B."/>
            <person name="Bouhlel N.E."/>
            <person name="Mottawea W."/>
            <person name="Hammami R."/>
        </authorList>
    </citation>
    <scope>NUCLEOTIDE SEQUENCE [LARGE SCALE GENOMIC DNA]</scope>
    <source>
        <strain evidence="15 16">UO.H1054</strain>
    </source>
</reference>
<evidence type="ECO:0000256" key="3">
    <source>
        <dbReference type="ARBA" id="ARBA00022452"/>
    </source>
</evidence>
<sequence>MKRKKKSMFKWYLSVIPILINIPLISEAQNTVSEEHTSIPDIKNNNYVELDEVVIVGKSEARRQQEQAFAISVADLSKNYNTSVDIGTITNRMAGVKLRVNGGVGSDYNFTLNGFSGRQVKFFMDGLAMDNFGDAFSINNLPANMVERVEVYKGVLPIGLGADALGGAVNVITRKTANYLDVSYSFGSFNTHKASINGAYTNGKTGLTTRLTSFLNYSDNNYKVYVPIIDLESGQKLGNQWVKRFHDGYKSLGVRLETGFVNRPFADYLLAGIIVAGNDKDIQNGVVMDLVYGARTTDSRSVIPMLRYKKSDLFIEGLGLSFYGSYSDVDNNSTDTVPRRYNWLGEWVPNASTSSGERSRSQLHINNREWRTNTSLNYTFNQYHTLSLNHVYSGLTRKVSDVEDPANEYNKVPQSIDKHILGLGWMAKYTRWNATLFGKLYEMKGKTYITNTHASGFENVTNHYTEYGYGGAFTYFLFPKLQAKVSYEHTYRLPEAFEMFGDNQENSRNAELKPESSDNINLGVMYEVNFLKRNTLQFELGLLYRNSKDFIHRELKQPSMMYINLGKVLTKGVEFNTQYTWNSLIHASMNVTYQHITDNRKTTPSQTIGGTENENFNYKEKLPNIPYLFGNGNIGLNKKDLFIKDSELTIEYFLNYVKEYYLSWPGLGSKDSKDQIPQQLSHDLAIGYSLCNGRYNFALSCDNMTNETLYDNFKLQKPGRSFTVKFRYYLSK</sequence>
<dbReference type="RefSeq" id="WP_272721329.1">
    <property type="nucleotide sequence ID" value="NZ_JAQPYS010000118.1"/>
</dbReference>
<evidence type="ECO:0000256" key="11">
    <source>
        <dbReference type="RuleBase" id="RU003357"/>
    </source>
</evidence>
<dbReference type="PANTHER" id="PTHR30069:SF29">
    <property type="entry name" value="HEMOGLOBIN AND HEMOGLOBIN-HAPTOGLOBIN-BINDING PROTEIN 1-RELATED"/>
    <property type="match status" value="1"/>
</dbReference>
<accession>A0ABT5HDV2</accession>
<keyword evidence="8 15" id="KW-0675">Receptor</keyword>
<evidence type="ECO:0000256" key="4">
    <source>
        <dbReference type="ARBA" id="ARBA00022692"/>
    </source>
</evidence>
<keyword evidence="2 10" id="KW-0813">Transport</keyword>
<feature type="domain" description="TonB-dependent receptor-like beta-barrel" evidence="13">
    <location>
        <begin position="314"/>
        <end position="703"/>
    </location>
</feature>
<organism evidence="15 16">
    <name type="scientific">Bacteroides zhangwenhongii</name>
    <dbReference type="NCBI Taxonomy" id="2650157"/>
    <lineage>
        <taxon>Bacteria</taxon>
        <taxon>Pseudomonadati</taxon>
        <taxon>Bacteroidota</taxon>
        <taxon>Bacteroidia</taxon>
        <taxon>Bacteroidales</taxon>
        <taxon>Bacteroidaceae</taxon>
        <taxon>Bacteroides</taxon>
    </lineage>
</organism>
<keyword evidence="7 10" id="KW-0472">Membrane</keyword>
<keyword evidence="3 10" id="KW-1134">Transmembrane beta strand</keyword>
<evidence type="ECO:0000256" key="8">
    <source>
        <dbReference type="ARBA" id="ARBA00023170"/>
    </source>
</evidence>
<feature type="chain" id="PRO_5045250121" evidence="12">
    <location>
        <begin position="29"/>
        <end position="732"/>
    </location>
</feature>
<dbReference type="InterPro" id="IPR000531">
    <property type="entry name" value="Beta-barrel_TonB"/>
</dbReference>
<dbReference type="Pfam" id="PF07715">
    <property type="entry name" value="Plug"/>
    <property type="match status" value="1"/>
</dbReference>
<dbReference type="InterPro" id="IPR037066">
    <property type="entry name" value="Plug_dom_sf"/>
</dbReference>
<evidence type="ECO:0000256" key="1">
    <source>
        <dbReference type="ARBA" id="ARBA00004571"/>
    </source>
</evidence>
<keyword evidence="4 10" id="KW-0812">Transmembrane</keyword>
<comment type="similarity">
    <text evidence="10 11">Belongs to the TonB-dependent receptor family.</text>
</comment>
<comment type="subcellular location">
    <subcellularLocation>
        <location evidence="1 10">Cell outer membrane</location>
        <topology evidence="1 10">Multi-pass membrane protein</topology>
    </subcellularLocation>
</comment>
<evidence type="ECO:0000313" key="16">
    <source>
        <dbReference type="Proteomes" id="UP001215398"/>
    </source>
</evidence>
<proteinExistence type="inferred from homology"/>
<dbReference type="PANTHER" id="PTHR30069">
    <property type="entry name" value="TONB-DEPENDENT OUTER MEMBRANE RECEPTOR"/>
    <property type="match status" value="1"/>
</dbReference>
<evidence type="ECO:0000256" key="9">
    <source>
        <dbReference type="ARBA" id="ARBA00023237"/>
    </source>
</evidence>
<dbReference type="Proteomes" id="UP001215398">
    <property type="component" value="Unassembled WGS sequence"/>
</dbReference>
<keyword evidence="9 10" id="KW-0998">Cell outer membrane</keyword>
<feature type="signal peptide" evidence="12">
    <location>
        <begin position="1"/>
        <end position="28"/>
    </location>
</feature>
<dbReference type="InterPro" id="IPR036942">
    <property type="entry name" value="Beta-barrel_TonB_sf"/>
</dbReference>
<evidence type="ECO:0000256" key="12">
    <source>
        <dbReference type="SAM" id="SignalP"/>
    </source>
</evidence>
<dbReference type="InterPro" id="IPR012910">
    <property type="entry name" value="Plug_dom"/>
</dbReference>
<keyword evidence="16" id="KW-1185">Reference proteome</keyword>
<name>A0ABT5HDV2_9BACE</name>
<evidence type="ECO:0000259" key="14">
    <source>
        <dbReference type="Pfam" id="PF07715"/>
    </source>
</evidence>
<dbReference type="InterPro" id="IPR039426">
    <property type="entry name" value="TonB-dep_rcpt-like"/>
</dbReference>
<evidence type="ECO:0000259" key="13">
    <source>
        <dbReference type="Pfam" id="PF00593"/>
    </source>
</evidence>
<gene>
    <name evidence="15" type="ORF">PQG98_19775</name>
</gene>
<keyword evidence="5 12" id="KW-0732">Signal</keyword>
<evidence type="ECO:0000256" key="6">
    <source>
        <dbReference type="ARBA" id="ARBA00023077"/>
    </source>
</evidence>
<evidence type="ECO:0000256" key="10">
    <source>
        <dbReference type="PROSITE-ProRule" id="PRU01360"/>
    </source>
</evidence>
<dbReference type="PROSITE" id="PS52016">
    <property type="entry name" value="TONB_DEPENDENT_REC_3"/>
    <property type="match status" value="1"/>
</dbReference>
<dbReference type="Gene3D" id="2.170.130.10">
    <property type="entry name" value="TonB-dependent receptor, plug domain"/>
    <property type="match status" value="1"/>
</dbReference>
<dbReference type="SUPFAM" id="SSF56935">
    <property type="entry name" value="Porins"/>
    <property type="match status" value="1"/>
</dbReference>
<protein>
    <submittedName>
        <fullName evidence="15">TonB-dependent receptor plug domain-containing protein</fullName>
    </submittedName>
</protein>